<feature type="compositionally biased region" description="Polar residues" evidence="1">
    <location>
        <begin position="11"/>
        <end position="20"/>
    </location>
</feature>
<feature type="compositionally biased region" description="Polar residues" evidence="1">
    <location>
        <begin position="188"/>
        <end position="201"/>
    </location>
</feature>
<evidence type="ECO:0000313" key="2">
    <source>
        <dbReference type="EMBL" id="CAI6100072.1"/>
    </source>
</evidence>
<feature type="compositionally biased region" description="Basic and acidic residues" evidence="1">
    <location>
        <begin position="457"/>
        <end position="471"/>
    </location>
</feature>
<organism evidence="2 3">
    <name type="scientific">Clonostachys chloroleuca</name>
    <dbReference type="NCBI Taxonomy" id="1926264"/>
    <lineage>
        <taxon>Eukaryota</taxon>
        <taxon>Fungi</taxon>
        <taxon>Dikarya</taxon>
        <taxon>Ascomycota</taxon>
        <taxon>Pezizomycotina</taxon>
        <taxon>Sordariomycetes</taxon>
        <taxon>Hypocreomycetidae</taxon>
        <taxon>Hypocreales</taxon>
        <taxon>Bionectriaceae</taxon>
        <taxon>Clonostachys</taxon>
    </lineage>
</organism>
<evidence type="ECO:0000256" key="1">
    <source>
        <dbReference type="SAM" id="MobiDB-lite"/>
    </source>
</evidence>
<feature type="region of interest" description="Disordered" evidence="1">
    <location>
        <begin position="456"/>
        <end position="545"/>
    </location>
</feature>
<gene>
    <name evidence="2" type="ORF">CCHLO57077_00004244</name>
</gene>
<feature type="region of interest" description="Disordered" evidence="1">
    <location>
        <begin position="853"/>
        <end position="927"/>
    </location>
</feature>
<reference evidence="2" key="1">
    <citation type="submission" date="2023-01" db="EMBL/GenBank/DDBJ databases">
        <authorList>
            <person name="Piombo E."/>
        </authorList>
    </citation>
    <scope>NUCLEOTIDE SEQUENCE</scope>
</reference>
<feature type="compositionally biased region" description="Basic and acidic residues" evidence="1">
    <location>
        <begin position="1046"/>
        <end position="1078"/>
    </location>
</feature>
<feature type="compositionally biased region" description="Basic and acidic residues" evidence="1">
    <location>
        <begin position="239"/>
        <end position="249"/>
    </location>
</feature>
<feature type="compositionally biased region" description="Basic and acidic residues" evidence="1">
    <location>
        <begin position="565"/>
        <end position="575"/>
    </location>
</feature>
<feature type="region of interest" description="Disordered" evidence="1">
    <location>
        <begin position="1046"/>
        <end position="1086"/>
    </location>
</feature>
<dbReference type="AlphaFoldDB" id="A0AA35QDJ4"/>
<feature type="region of interest" description="Disordered" evidence="1">
    <location>
        <begin position="709"/>
        <end position="794"/>
    </location>
</feature>
<feature type="compositionally biased region" description="Polar residues" evidence="1">
    <location>
        <begin position="391"/>
        <end position="411"/>
    </location>
</feature>
<feature type="compositionally biased region" description="Polar residues" evidence="1">
    <location>
        <begin position="295"/>
        <end position="309"/>
    </location>
</feature>
<dbReference type="EMBL" id="CABFNP030001338">
    <property type="protein sequence ID" value="CAI6100072.1"/>
    <property type="molecule type" value="Genomic_DNA"/>
</dbReference>
<keyword evidence="3" id="KW-1185">Reference proteome</keyword>
<comment type="caution">
    <text evidence="2">The sequence shown here is derived from an EMBL/GenBank/DDBJ whole genome shotgun (WGS) entry which is preliminary data.</text>
</comment>
<protein>
    <submittedName>
        <fullName evidence="2">Uncharacterized protein</fullName>
    </submittedName>
</protein>
<feature type="compositionally biased region" description="Basic residues" evidence="1">
    <location>
        <begin position="375"/>
        <end position="384"/>
    </location>
</feature>
<feature type="region of interest" description="Disordered" evidence="1">
    <location>
        <begin position="1"/>
        <end position="422"/>
    </location>
</feature>
<feature type="compositionally biased region" description="Low complexity" evidence="1">
    <location>
        <begin position="89"/>
        <end position="106"/>
    </location>
</feature>
<feature type="region of interest" description="Disordered" evidence="1">
    <location>
        <begin position="559"/>
        <end position="624"/>
    </location>
</feature>
<proteinExistence type="predicted"/>
<evidence type="ECO:0000313" key="3">
    <source>
        <dbReference type="Proteomes" id="UP001160390"/>
    </source>
</evidence>
<feature type="compositionally biased region" description="Basic and acidic residues" evidence="1">
    <location>
        <begin position="915"/>
        <end position="924"/>
    </location>
</feature>
<feature type="compositionally biased region" description="Polar residues" evidence="1">
    <location>
        <begin position="528"/>
        <end position="545"/>
    </location>
</feature>
<feature type="compositionally biased region" description="Basic and acidic residues" evidence="1">
    <location>
        <begin position="609"/>
        <end position="620"/>
    </location>
</feature>
<feature type="compositionally biased region" description="Acidic residues" evidence="1">
    <location>
        <begin position="897"/>
        <end position="914"/>
    </location>
</feature>
<name>A0AA35QDJ4_9HYPO</name>
<accession>A0AA35QDJ4</accession>
<feature type="compositionally biased region" description="Pro residues" evidence="1">
    <location>
        <begin position="125"/>
        <end position="144"/>
    </location>
</feature>
<dbReference type="Proteomes" id="UP001160390">
    <property type="component" value="Unassembled WGS sequence"/>
</dbReference>
<feature type="compositionally biased region" description="Pro residues" evidence="1">
    <location>
        <begin position="769"/>
        <end position="778"/>
    </location>
</feature>
<feature type="compositionally biased region" description="Low complexity" evidence="1">
    <location>
        <begin position="350"/>
        <end position="367"/>
    </location>
</feature>
<feature type="compositionally biased region" description="Low complexity" evidence="1">
    <location>
        <begin position="160"/>
        <end position="174"/>
    </location>
</feature>
<sequence>MAEPVAIHTGATGSSGSGQRQFKKHKVLPRPLSIRANDLDASPPSRPVSEIVIDTDVPAINFDPPSPPTLKRQSKRIPTGPELPPTPPAHSRTSSSSHSAAPSSPTISGSMLQDSPDIVPAISPATPPDQRSPPTPDVTPPQPANRPKALRPAPLARGASGTTTTDSRTESFTTAREELLSSEEDDNPSTVRPSRRTSQATVRKESVPLAGQVPDPKALDRALSQLSPSKRYKNSPKAKRPEANQDSRPRNASGSREVEAMDRSVTVKLKPAPAPQSRRRGYRRDVIEDVDDTIIPSSAIQAVRQLSLSEKNHSHSRPSSSPHSRRDQQRRATNPTAVENEAPLKKRSSSGKPPRSASSSVVDALLAEGQTQGRKTLRHVRKQPALRDLSGQYSERASSSTELNLLAQTDIQPRGRPGRGRDRIESFVSVSTVNSVGSRKARREVLKNGGIPVIVVPDRRSSTRSTSREPSLRSTSSRRSRRTQSLSSAPIDGKESSTTSRRSRHGKAYSVSDGSERTIDFPPVIPARSSSLSAPTSRNASRTCSLTTESIRAHDAFQKQLQQEQAKDQVKKLAKEQTPTASADPLEHAKDHNTTQTANGKLETQDAPVVEKSDSDRHQSLEVPRVSIQTSPDTYISDDPLKLGAASSLVASPRSDRFEDGLSTKRLTARNTPFSVTSAETNFTAPEVSEALMVHMYAHQNSSVLMVNHSAKPSDGSVSTQKEVPRSGGGFEPGKSVLVDDNDEEGIPVTPPQPQFSLDDVDSPLRNPRSPPQPPSHPPALAFIPATPSGLTPAPDKTIQMGNFFESIAEKPPSARRPSIVRRAFSRRRRNLAVEYPPNSSRTPNFLKRALSLSRRRNSRHGDDRITAPYRGNYPWEGDEPPEENKLHPFWRPQWSADEDGYDDEYDDDDDDERYQDRGRDEGYMRYPLVDNRPSRRRRSISARVKRTLTGLSSREDDDYVIDDGDGPSRRTIQRTLSGNLRVMKRRSSLHSLRRRFSQTERPSTDYDYRRSFWRGSSAQKRTRSLSRRRFSLDEPIERISGLSRRFSEKRREKRTQELRRKISGPKDVRGGVEEVIRSRKQPGFL</sequence>